<dbReference type="GO" id="GO:0016787">
    <property type="term" value="F:hydrolase activity"/>
    <property type="evidence" value="ECO:0007669"/>
    <property type="project" value="UniProtKB-KW"/>
</dbReference>
<dbReference type="InterPro" id="IPR051682">
    <property type="entry name" value="Mito_Persulfide_Diox"/>
</dbReference>
<dbReference type="Gene3D" id="3.60.15.10">
    <property type="entry name" value="Ribonuclease Z/Hydroxyacylglutathione hydrolase-like"/>
    <property type="match status" value="1"/>
</dbReference>
<dbReference type="Pfam" id="PF00753">
    <property type="entry name" value="Lactamase_B"/>
    <property type="match status" value="1"/>
</dbReference>
<dbReference type="GO" id="GO:0070813">
    <property type="term" value="P:hydrogen sulfide metabolic process"/>
    <property type="evidence" value="ECO:0007669"/>
    <property type="project" value="TreeGrafter"/>
</dbReference>
<dbReference type="SMART" id="SM00849">
    <property type="entry name" value="Lactamase_B"/>
    <property type="match status" value="1"/>
</dbReference>
<dbReference type="PANTHER" id="PTHR43084:SF1">
    <property type="entry name" value="PERSULFIDE DIOXYGENASE ETHE1, MITOCHONDRIAL"/>
    <property type="match status" value="1"/>
</dbReference>
<dbReference type="InterPro" id="IPR036873">
    <property type="entry name" value="Rhodanese-like_dom_sf"/>
</dbReference>
<dbReference type="AlphaFoldDB" id="A0A380CQH0"/>
<dbReference type="InterPro" id="IPR001763">
    <property type="entry name" value="Rhodanese-like_dom"/>
</dbReference>
<dbReference type="PROSITE" id="PS50206">
    <property type="entry name" value="RHODANESE_3"/>
    <property type="match status" value="1"/>
</dbReference>
<dbReference type="InterPro" id="IPR001279">
    <property type="entry name" value="Metallo-B-lactamas"/>
</dbReference>
<dbReference type="CDD" id="cd07724">
    <property type="entry name" value="POD-like_MBL-fold"/>
    <property type="match status" value="1"/>
</dbReference>
<dbReference type="EC" id="3.-.-.-" evidence="3"/>
<dbReference type="SMART" id="SM00450">
    <property type="entry name" value="RHOD"/>
    <property type="match status" value="1"/>
</dbReference>
<evidence type="ECO:0000313" key="4">
    <source>
        <dbReference type="Proteomes" id="UP000254893"/>
    </source>
</evidence>
<sequence length="479" mass="53580">MHRRRFVKEGILGIGLFCLSAKSIAAGIRNENKNFHVHQFTDEGLAQFSYAVYDDTSILLIDPARDIQPYLDFAKANKLHIIAVIETHPHADFVSGHAELQRRLRIPVYVGNKYQAKFAHKPLREGDRIALNSQVHLRVLDTPGHSPESISLILVDQTRDTALFSGDTLLFGNVGRPDLRDTDGDPHSAREQLARDMYHTVQNKLIPLDDQLDLYPAHGAGSLCASGISDATSGTIGHERLHNPAFKIRNEEEFVSWILADLGFVPAYFTFDVQLNLQGAADLEECLSAIKILPANAALPEEALILDTRPQKYTASSYVKNAVLIPGEGKFETWLGTVILPGEKFYLLAESDIHLQQRLRQIAKIGYEGQVSGALRYDRHQEGPPQIVVNDVITHPDNYYIIDVRNENEVRKNRIFKHATNIPLPDLRKRIAEIKTDKPIVVHCASGYRSAIGTSLLRKAQQDAVIYDFGPAIKNTKPQ</sequence>
<dbReference type="Proteomes" id="UP000254893">
    <property type="component" value="Unassembled WGS sequence"/>
</dbReference>
<gene>
    <name evidence="3" type="primary">baeB_2</name>
    <name evidence="3" type="ORF">NCTC11388_03547</name>
</gene>
<dbReference type="SUPFAM" id="SSF52821">
    <property type="entry name" value="Rhodanese/Cell cycle control phosphatase"/>
    <property type="match status" value="2"/>
</dbReference>
<dbReference type="SUPFAM" id="SSF56281">
    <property type="entry name" value="Metallo-hydrolase/oxidoreductase"/>
    <property type="match status" value="1"/>
</dbReference>
<dbReference type="GO" id="GO:0046872">
    <property type="term" value="F:metal ion binding"/>
    <property type="evidence" value="ECO:0007669"/>
    <property type="project" value="UniProtKB-KW"/>
</dbReference>
<dbReference type="PANTHER" id="PTHR43084">
    <property type="entry name" value="PERSULFIDE DIOXYGENASE ETHE1"/>
    <property type="match status" value="1"/>
</dbReference>
<keyword evidence="1" id="KW-0479">Metal-binding</keyword>
<evidence type="ECO:0000259" key="2">
    <source>
        <dbReference type="PROSITE" id="PS50206"/>
    </source>
</evidence>
<evidence type="ECO:0000256" key="1">
    <source>
        <dbReference type="ARBA" id="ARBA00022723"/>
    </source>
</evidence>
<dbReference type="Pfam" id="PF00581">
    <property type="entry name" value="Rhodanese"/>
    <property type="match status" value="1"/>
</dbReference>
<proteinExistence type="predicted"/>
<dbReference type="Gene3D" id="3.40.250.10">
    <property type="entry name" value="Rhodanese-like domain"/>
    <property type="match status" value="2"/>
</dbReference>
<dbReference type="EMBL" id="UGYW01000002">
    <property type="protein sequence ID" value="SUJ24441.1"/>
    <property type="molecule type" value="Genomic_DNA"/>
</dbReference>
<dbReference type="GO" id="GO:0050313">
    <property type="term" value="F:sulfur dioxygenase activity"/>
    <property type="evidence" value="ECO:0007669"/>
    <property type="project" value="InterPro"/>
</dbReference>
<dbReference type="InterPro" id="IPR044528">
    <property type="entry name" value="POD-like_MBL-fold"/>
</dbReference>
<dbReference type="GO" id="GO:0006749">
    <property type="term" value="P:glutathione metabolic process"/>
    <property type="evidence" value="ECO:0007669"/>
    <property type="project" value="InterPro"/>
</dbReference>
<feature type="domain" description="Rhodanese" evidence="2">
    <location>
        <begin position="395"/>
        <end position="474"/>
    </location>
</feature>
<keyword evidence="3" id="KW-0378">Hydrolase</keyword>
<name>A0A380CQH0_SPHSI</name>
<protein>
    <submittedName>
        <fullName evidence="3">Probable polyketide biosynthesis zinc-dependent hydrolase BaeB</fullName>
        <ecNumber evidence="3">3.-.-.-</ecNumber>
    </submittedName>
</protein>
<accession>A0A380CQH0</accession>
<dbReference type="RefSeq" id="WP_115171008.1">
    <property type="nucleotide sequence ID" value="NZ_UGYW01000002.1"/>
</dbReference>
<reference evidence="3 4" key="1">
    <citation type="submission" date="2018-06" db="EMBL/GenBank/DDBJ databases">
        <authorList>
            <consortium name="Pathogen Informatics"/>
            <person name="Doyle S."/>
        </authorList>
    </citation>
    <scope>NUCLEOTIDE SEQUENCE [LARGE SCALE GENOMIC DNA]</scope>
    <source>
        <strain evidence="3 4">NCTC11388</strain>
    </source>
</reference>
<evidence type="ECO:0000313" key="3">
    <source>
        <dbReference type="EMBL" id="SUJ24441.1"/>
    </source>
</evidence>
<dbReference type="InterPro" id="IPR036866">
    <property type="entry name" value="RibonucZ/Hydroxyglut_hydro"/>
</dbReference>
<organism evidence="3 4">
    <name type="scientific">Sphingobacterium spiritivorum</name>
    <name type="common">Flavobacterium spiritivorum</name>
    <dbReference type="NCBI Taxonomy" id="258"/>
    <lineage>
        <taxon>Bacteria</taxon>
        <taxon>Pseudomonadati</taxon>
        <taxon>Bacteroidota</taxon>
        <taxon>Sphingobacteriia</taxon>
        <taxon>Sphingobacteriales</taxon>
        <taxon>Sphingobacteriaceae</taxon>
        <taxon>Sphingobacterium</taxon>
    </lineage>
</organism>